<dbReference type="PANTHER" id="PTHR11371:SF31">
    <property type="entry name" value="EXTRACELLULAR NUCLEASE"/>
    <property type="match status" value="1"/>
</dbReference>
<name>A0A8T7GZU9_9EURY</name>
<evidence type="ECO:0000313" key="2">
    <source>
        <dbReference type="Proteomes" id="UP000737555"/>
    </source>
</evidence>
<evidence type="ECO:0008006" key="3">
    <source>
        <dbReference type="Google" id="ProtNLM"/>
    </source>
</evidence>
<dbReference type="PANTHER" id="PTHR11371">
    <property type="entry name" value="DEOXYRIBONUCLEASE"/>
    <property type="match status" value="1"/>
</dbReference>
<dbReference type="InterPro" id="IPR036691">
    <property type="entry name" value="Endo/exonu/phosph_ase_sf"/>
</dbReference>
<sequence>MGDLNADESYFDEDGVTTMRREKYTWLITNDFDTTTKSTNATYDRIIVTDGAGTDYAGEAGVFRFDTVYGLNQTMTEDVSDHYPVYAIFWTNADQDRKQRSVENSIPANNKPHFLHLSSSPRYDFLNSDSFSSNSINKRWIICNNPG</sequence>
<dbReference type="SUPFAM" id="SSF56219">
    <property type="entry name" value="DNase I-like"/>
    <property type="match status" value="1"/>
</dbReference>
<dbReference type="AlphaFoldDB" id="A0A8T7GZU9"/>
<protein>
    <recommendedName>
        <fullName evidence="3">Endonuclease/exonuclease/phosphatase domain-containing protein</fullName>
    </recommendedName>
</protein>
<reference evidence="1" key="1">
    <citation type="submission" date="2020-05" db="EMBL/GenBank/DDBJ databases">
        <title>The first insight into the ecology of ammonia-tolerant syntrophic propionate oxidizing bacteria.</title>
        <authorList>
            <person name="Singh A."/>
            <person name="Schnurer A."/>
            <person name="Westerholm M."/>
        </authorList>
    </citation>
    <scope>NUCLEOTIDE SEQUENCE</scope>
    <source>
        <strain evidence="1">MAG54</strain>
    </source>
</reference>
<proteinExistence type="predicted"/>
<dbReference type="Gene3D" id="3.60.10.10">
    <property type="entry name" value="Endonuclease/exonuclease/phosphatase"/>
    <property type="match status" value="1"/>
</dbReference>
<evidence type="ECO:0000313" key="1">
    <source>
        <dbReference type="EMBL" id="NQS77673.1"/>
    </source>
</evidence>
<organism evidence="1 2">
    <name type="scientific">Methanoculleus bourgensis</name>
    <dbReference type="NCBI Taxonomy" id="83986"/>
    <lineage>
        <taxon>Archaea</taxon>
        <taxon>Methanobacteriati</taxon>
        <taxon>Methanobacteriota</taxon>
        <taxon>Stenosarchaea group</taxon>
        <taxon>Methanomicrobia</taxon>
        <taxon>Methanomicrobiales</taxon>
        <taxon>Methanomicrobiaceae</taxon>
        <taxon>Methanoculleus</taxon>
    </lineage>
</organism>
<accession>A0A8T7GZU9</accession>
<dbReference type="Proteomes" id="UP000737555">
    <property type="component" value="Unassembled WGS sequence"/>
</dbReference>
<dbReference type="EMBL" id="JABMJE010000025">
    <property type="protein sequence ID" value="NQS77673.1"/>
    <property type="molecule type" value="Genomic_DNA"/>
</dbReference>
<comment type="caution">
    <text evidence="1">The sequence shown here is derived from an EMBL/GenBank/DDBJ whole genome shotgun (WGS) entry which is preliminary data.</text>
</comment>
<gene>
    <name evidence="1" type="ORF">HQQ74_02965</name>
</gene>